<dbReference type="Pfam" id="PF00632">
    <property type="entry name" value="HECT"/>
    <property type="match status" value="2"/>
</dbReference>
<evidence type="ECO:0000256" key="6">
    <source>
        <dbReference type="ARBA" id="ARBA00061247"/>
    </source>
</evidence>
<dbReference type="GO" id="GO:0000209">
    <property type="term" value="P:protein polyubiquitination"/>
    <property type="evidence" value="ECO:0007669"/>
    <property type="project" value="InterPro"/>
</dbReference>
<dbReference type="Gene3D" id="3.30.2160.10">
    <property type="entry name" value="Hect, E3 ligase catalytic domain"/>
    <property type="match status" value="1"/>
</dbReference>
<feature type="domain" description="HECT" evidence="9">
    <location>
        <begin position="771"/>
        <end position="1180"/>
    </location>
</feature>
<evidence type="ECO:0000259" key="9">
    <source>
        <dbReference type="PROSITE" id="PS50237"/>
    </source>
</evidence>
<feature type="active site" description="Glycyl thioester intermediate" evidence="7">
    <location>
        <position position="1148"/>
    </location>
</feature>
<evidence type="ECO:0000256" key="7">
    <source>
        <dbReference type="PROSITE-ProRule" id="PRU00104"/>
    </source>
</evidence>
<evidence type="ECO:0000313" key="11">
    <source>
        <dbReference type="Proteomes" id="UP000275267"/>
    </source>
</evidence>
<evidence type="ECO:0000256" key="3">
    <source>
        <dbReference type="ARBA" id="ARBA00022679"/>
    </source>
</evidence>
<feature type="compositionally biased region" description="Basic and acidic residues" evidence="8">
    <location>
        <begin position="8"/>
        <end position="22"/>
    </location>
</feature>
<evidence type="ECO:0000256" key="8">
    <source>
        <dbReference type="SAM" id="MobiDB-lite"/>
    </source>
</evidence>
<evidence type="ECO:0000313" key="10">
    <source>
        <dbReference type="EMBL" id="RLN27721.1"/>
    </source>
</evidence>
<dbReference type="GO" id="GO:0006511">
    <property type="term" value="P:ubiquitin-dependent protein catabolic process"/>
    <property type="evidence" value="ECO:0007669"/>
    <property type="project" value="TreeGrafter"/>
</dbReference>
<dbReference type="OrthoDB" id="8068875at2759"/>
<comment type="similarity">
    <text evidence="6">Belongs to the UPL family.</text>
</comment>
<dbReference type="STRING" id="4540.A0A3L6SV76"/>
<proteinExistence type="inferred from homology"/>
<dbReference type="PROSITE" id="PS50237">
    <property type="entry name" value="HECT"/>
    <property type="match status" value="1"/>
</dbReference>
<dbReference type="CDD" id="cd00078">
    <property type="entry name" value="HECTc"/>
    <property type="match status" value="1"/>
</dbReference>
<sequence>MFFSGDPSARRRVDLGGRSSKERDRKVLLEQTREERRRRQGLRLQNSSATKIQIWIADVIAFEEIFIYFCMIRREHGKSGVSYPLDKLRQFPVGYDEASGQWGGSCMCSPSRFVWVNSMSSLLVCGRYNVRGSPLLCLCGLGYVQHHELTRGKKALELARSEIRKNFCSTFGEHCERIDWNSFGTNSDFLRQLLFFFNANEDNDVAILCQVCNLLLQYVKRGGDTVTLFAGVNDSSQQSPVAHRVKKLALMHDWGSQLLTAAGSKSVPSVSLLETVACLINPKLPWNCKVVGYLQRRKIYCLFRGIIISVPQKDRNFGQFDSASALEQVLMLVASHVGHHPCCCPAVDPRWSFSSQLLSIPFLWHRLPQLNKVFKDNGLSKYYIHQIACFLPSLADVLPNDISANHPGYACVLANVLEASTWILSDAKFASDTAADIIAVSTSLLDTLPAVTSPTERADDDDEMPMDVDVKNCLDVDLERQITTAIDSKLLQHLVNALFRGRLSTDHSDLSGPSDAEVDAVGSICAFLHVTFNTFPLERIMTVLAYRTEIVPALWTFIKRCHENRRWPYFSKFASSLPADAPGWLLPMSVFCPIYKHMLKIIDNGEFYEQEKPLSLKDLKSLVLILKQALWQLLWVIPSSSTLKVAPNPSGLKKLSVENVKTRARVGLSELLTQLQDWNSRLPFTSASDFYSQEATSENFVSQAILGNTRASEIIKVAPFLAPFTSRVKIFTSQLSSSRQSASHSALTRHRFKIRRNRLLEDAFDQLSLLSEEDLKGPIRVSFINEHGEEEAGIDGGGIFKDFMENITRAAFDVQYGLFKETADHLLYPNPASGLVHELHLQYFHFLGSLLGKWNQDFSLSPAPALGTQGARDTQIHECAIANVAMYEGILVDLPFATFFLSKLKQKYNFLNDLPSLDPELYRHLLFLKHYNGDISELELYFVIVNNEYGEQCEEELLPGGRDMRVTNDNVITFIHLVANHRLNYQIRAQSTHFLRGFQQLIPKDWIDMFNEHEIQVLISGSLESLDIDDLRSNTNYSAGYHPTEPTFSFKLADSMCYGQNFVKRGFGRRKIGVGEGLVGPRSGGSRRRQAAAGMALVGSNGMVDHEVIEMFWEVLKSFSSDNQKKFLKAGVPGMEEHADRLPTSATCMNLLKLPPYKTKEQLQTKLLYAINSEAGFDLS</sequence>
<reference evidence="11" key="1">
    <citation type="journal article" date="2019" name="Nat. Commun.">
        <title>The genome of broomcorn millet.</title>
        <authorList>
            <person name="Zou C."/>
            <person name="Miki D."/>
            <person name="Li D."/>
            <person name="Tang Q."/>
            <person name="Xiao L."/>
            <person name="Rajput S."/>
            <person name="Deng P."/>
            <person name="Jia W."/>
            <person name="Huang R."/>
            <person name="Zhang M."/>
            <person name="Sun Y."/>
            <person name="Hu J."/>
            <person name="Fu X."/>
            <person name="Schnable P.S."/>
            <person name="Li F."/>
            <person name="Zhang H."/>
            <person name="Feng B."/>
            <person name="Zhu X."/>
            <person name="Liu R."/>
            <person name="Schnable J.C."/>
            <person name="Zhu J.-K."/>
            <person name="Zhang H."/>
        </authorList>
    </citation>
    <scope>NUCLEOTIDE SEQUENCE [LARGE SCALE GENOMIC DNA]</scope>
</reference>
<dbReference type="InterPro" id="IPR044611">
    <property type="entry name" value="E3A/B/C-like"/>
</dbReference>
<dbReference type="EMBL" id="PQIB02000003">
    <property type="protein sequence ID" value="RLN27721.1"/>
    <property type="molecule type" value="Genomic_DNA"/>
</dbReference>
<evidence type="ECO:0000256" key="5">
    <source>
        <dbReference type="ARBA" id="ARBA00057703"/>
    </source>
</evidence>
<comment type="catalytic activity">
    <reaction evidence="1">
        <text>S-ubiquitinyl-[E2 ubiquitin-conjugating enzyme]-L-cysteine + [acceptor protein]-L-lysine = [E2 ubiquitin-conjugating enzyme]-L-cysteine + N(6)-ubiquitinyl-[acceptor protein]-L-lysine.</text>
        <dbReference type="EC" id="2.3.2.26"/>
    </reaction>
</comment>
<name>A0A3L6SV76_PANMI</name>
<feature type="region of interest" description="Disordered" evidence="8">
    <location>
        <begin position="1"/>
        <end position="22"/>
    </location>
</feature>
<keyword evidence="11" id="KW-1185">Reference proteome</keyword>
<organism evidence="10 11">
    <name type="scientific">Panicum miliaceum</name>
    <name type="common">Proso millet</name>
    <name type="synonym">Broomcorn millet</name>
    <dbReference type="NCBI Taxonomy" id="4540"/>
    <lineage>
        <taxon>Eukaryota</taxon>
        <taxon>Viridiplantae</taxon>
        <taxon>Streptophyta</taxon>
        <taxon>Embryophyta</taxon>
        <taxon>Tracheophyta</taxon>
        <taxon>Spermatophyta</taxon>
        <taxon>Magnoliopsida</taxon>
        <taxon>Liliopsida</taxon>
        <taxon>Poales</taxon>
        <taxon>Poaceae</taxon>
        <taxon>PACMAD clade</taxon>
        <taxon>Panicoideae</taxon>
        <taxon>Panicodae</taxon>
        <taxon>Paniceae</taxon>
        <taxon>Panicinae</taxon>
        <taxon>Panicum</taxon>
        <taxon>Panicum sect. Panicum</taxon>
    </lineage>
</organism>
<dbReference type="Gene3D" id="3.90.1750.10">
    <property type="entry name" value="Hect, E3 ligase catalytic domains"/>
    <property type="match status" value="1"/>
</dbReference>
<evidence type="ECO:0000256" key="1">
    <source>
        <dbReference type="ARBA" id="ARBA00000885"/>
    </source>
</evidence>
<dbReference type="EC" id="2.3.2.26" evidence="2"/>
<dbReference type="PANTHER" id="PTHR45700">
    <property type="entry name" value="UBIQUITIN-PROTEIN LIGASE E3C"/>
    <property type="match status" value="1"/>
</dbReference>
<dbReference type="AlphaFoldDB" id="A0A3L6SV76"/>
<dbReference type="SUPFAM" id="SSF56204">
    <property type="entry name" value="Hect, E3 ligase catalytic domain"/>
    <property type="match status" value="3"/>
</dbReference>
<dbReference type="InterPro" id="IPR035983">
    <property type="entry name" value="Hect_E3_ubiquitin_ligase"/>
</dbReference>
<dbReference type="SMART" id="SM00119">
    <property type="entry name" value="HECTc"/>
    <property type="match status" value="1"/>
</dbReference>
<accession>A0A3L6SV76</accession>
<dbReference type="GO" id="GO:0061630">
    <property type="term" value="F:ubiquitin protein ligase activity"/>
    <property type="evidence" value="ECO:0007669"/>
    <property type="project" value="UniProtKB-EC"/>
</dbReference>
<dbReference type="Proteomes" id="UP000275267">
    <property type="component" value="Unassembled WGS sequence"/>
</dbReference>
<dbReference type="Gene3D" id="3.30.2410.10">
    <property type="entry name" value="Hect, E3 ligase catalytic domain"/>
    <property type="match status" value="2"/>
</dbReference>
<evidence type="ECO:0000256" key="4">
    <source>
        <dbReference type="ARBA" id="ARBA00022786"/>
    </source>
</evidence>
<keyword evidence="4 7" id="KW-0833">Ubl conjugation pathway</keyword>
<evidence type="ECO:0000256" key="2">
    <source>
        <dbReference type="ARBA" id="ARBA00012485"/>
    </source>
</evidence>
<protein>
    <recommendedName>
        <fullName evidence="2">HECT-type E3 ubiquitin transferase</fullName>
        <ecNumber evidence="2">2.3.2.26</ecNumber>
    </recommendedName>
</protein>
<comment type="function">
    <text evidence="5">Probable E3 ubiquitin-protein ligase which mediates ubiquitination and subsequent proteasomal degradation of target proteins.</text>
</comment>
<dbReference type="InterPro" id="IPR000569">
    <property type="entry name" value="HECT_dom"/>
</dbReference>
<keyword evidence="3" id="KW-0808">Transferase</keyword>
<dbReference type="PANTHER" id="PTHR45700:SF6">
    <property type="entry name" value="E3 UBIQUITIN-PROTEIN LIGASE UPL6"/>
    <property type="match status" value="1"/>
</dbReference>
<gene>
    <name evidence="10" type="ORF">C2845_PM05G12710</name>
</gene>
<dbReference type="FunFam" id="3.30.2160.10:FF:000002">
    <property type="entry name" value="Putative Ubiquitin-protein ligase E3C"/>
    <property type="match status" value="1"/>
</dbReference>
<comment type="caution">
    <text evidence="10">The sequence shown here is derived from an EMBL/GenBank/DDBJ whole genome shotgun (WGS) entry which is preliminary data.</text>
</comment>